<evidence type="ECO:0008006" key="4">
    <source>
        <dbReference type="Google" id="ProtNLM"/>
    </source>
</evidence>
<feature type="chain" id="PRO_5008060128" description="AA1-like domain-containing protein" evidence="1">
    <location>
        <begin position="17"/>
        <end position="132"/>
    </location>
</feature>
<dbReference type="OMA" id="TCVEAPN"/>
<evidence type="ECO:0000313" key="3">
    <source>
        <dbReference type="Proteomes" id="UP000077248"/>
    </source>
</evidence>
<evidence type="ECO:0000313" key="2">
    <source>
        <dbReference type="EMBL" id="OAG26291.1"/>
    </source>
</evidence>
<evidence type="ECO:0000256" key="1">
    <source>
        <dbReference type="SAM" id="SignalP"/>
    </source>
</evidence>
<protein>
    <recommendedName>
        <fullName evidence="4">AA1-like domain-containing protein</fullName>
    </recommendedName>
</protein>
<dbReference type="AlphaFoldDB" id="A0A177E493"/>
<feature type="signal peptide" evidence="1">
    <location>
        <begin position="1"/>
        <end position="16"/>
    </location>
</feature>
<dbReference type="RefSeq" id="XP_018391712.1">
    <property type="nucleotide sequence ID" value="XM_018529512.1"/>
</dbReference>
<dbReference type="GeneID" id="29115106"/>
<dbReference type="EMBL" id="KV441469">
    <property type="protein sequence ID" value="OAG26291.1"/>
    <property type="molecule type" value="Genomic_DNA"/>
</dbReference>
<dbReference type="VEuPathDB" id="FungiDB:CC77DRAFT_1090204"/>
<accession>A0A177E493</accession>
<organism evidence="2 3">
    <name type="scientific">Alternaria alternata</name>
    <name type="common">Alternaria rot fungus</name>
    <name type="synonym">Torula alternata</name>
    <dbReference type="NCBI Taxonomy" id="5599"/>
    <lineage>
        <taxon>Eukaryota</taxon>
        <taxon>Fungi</taxon>
        <taxon>Dikarya</taxon>
        <taxon>Ascomycota</taxon>
        <taxon>Pezizomycotina</taxon>
        <taxon>Dothideomycetes</taxon>
        <taxon>Pleosporomycetidae</taxon>
        <taxon>Pleosporales</taxon>
        <taxon>Pleosporineae</taxon>
        <taxon>Pleosporaceae</taxon>
        <taxon>Alternaria</taxon>
        <taxon>Alternaria sect. Alternaria</taxon>
        <taxon>Alternaria alternata complex</taxon>
    </lineage>
</organism>
<keyword evidence="3" id="KW-1185">Reference proteome</keyword>
<reference evidence="2 3" key="1">
    <citation type="submission" date="2016-05" db="EMBL/GenBank/DDBJ databases">
        <title>Comparative analysis of secretome profiles of manganese(II)-oxidizing ascomycete fungi.</title>
        <authorList>
            <consortium name="DOE Joint Genome Institute"/>
            <person name="Zeiner C.A."/>
            <person name="Purvine S.O."/>
            <person name="Zink E.M."/>
            <person name="Wu S."/>
            <person name="Pasa-Tolic L."/>
            <person name="Chaput D.L."/>
            <person name="Haridas S."/>
            <person name="Grigoriev I.V."/>
            <person name="Santelli C.M."/>
            <person name="Hansel C.M."/>
        </authorList>
    </citation>
    <scope>NUCLEOTIDE SEQUENCE [LARGE SCALE GENOMIC DNA]</scope>
    <source>
        <strain evidence="2 3">SRC1lrK2f</strain>
    </source>
</reference>
<name>A0A177E493_ALTAL</name>
<gene>
    <name evidence="2" type="ORF">CC77DRAFT_1090204</name>
</gene>
<dbReference type="Proteomes" id="UP000077248">
    <property type="component" value="Unassembled WGS sequence"/>
</dbReference>
<sequence length="132" mass="14457">MQFSTVLLALVATTSASVLPRTENKGQWFVQMTLGPDIEQLYLYAEFTSDEYDEDHKLRSSCVEAPNAELPVAHRCDRAAFDFSYDGATLNVQQTLDSGVTVYGSAPLSIHTFIGGGRFRDETTIQVSSAVA</sequence>
<keyword evidence="1" id="KW-0732">Signal</keyword>
<dbReference type="KEGG" id="aalt:CC77DRAFT_1090204"/>
<proteinExistence type="predicted"/>